<dbReference type="Pfam" id="PF14322">
    <property type="entry name" value="SusD-like_3"/>
    <property type="match status" value="1"/>
</dbReference>
<gene>
    <name evidence="8" type="ORF">HZY62_02470</name>
    <name evidence="9" type="ORF">LX92_01371</name>
</gene>
<dbReference type="RefSeq" id="WP_109649671.1">
    <property type="nucleotide sequence ID" value="NZ_JACWLN010000001.1"/>
</dbReference>
<evidence type="ECO:0000313" key="9">
    <source>
        <dbReference type="EMBL" id="PWK25002.1"/>
    </source>
</evidence>
<evidence type="ECO:0000313" key="8">
    <source>
        <dbReference type="EMBL" id="MBD1259437.1"/>
    </source>
</evidence>
<dbReference type="Proteomes" id="UP000245667">
    <property type="component" value="Unassembled WGS sequence"/>
</dbReference>
<accession>A0A316E653</accession>
<evidence type="ECO:0000259" key="7">
    <source>
        <dbReference type="Pfam" id="PF14322"/>
    </source>
</evidence>
<protein>
    <submittedName>
        <fullName evidence="8">RagB/SusD family nutrient uptake outer membrane protein</fullName>
    </submittedName>
    <submittedName>
        <fullName evidence="9">SusD-like starch-binding protein associating with outer membrane</fullName>
    </submittedName>
</protein>
<dbReference type="Gene3D" id="1.25.40.390">
    <property type="match status" value="1"/>
</dbReference>
<dbReference type="SUPFAM" id="SSF48452">
    <property type="entry name" value="TPR-like"/>
    <property type="match status" value="1"/>
</dbReference>
<comment type="similarity">
    <text evidence="2">Belongs to the SusD family.</text>
</comment>
<evidence type="ECO:0000256" key="4">
    <source>
        <dbReference type="ARBA" id="ARBA00023136"/>
    </source>
</evidence>
<keyword evidence="11" id="KW-1185">Reference proteome</keyword>
<dbReference type="GO" id="GO:0009279">
    <property type="term" value="C:cell outer membrane"/>
    <property type="evidence" value="ECO:0007669"/>
    <property type="project" value="UniProtKB-SubCell"/>
</dbReference>
<evidence type="ECO:0000256" key="1">
    <source>
        <dbReference type="ARBA" id="ARBA00004442"/>
    </source>
</evidence>
<comment type="caution">
    <text evidence="9">The sequence shown here is derived from an EMBL/GenBank/DDBJ whole genome shotgun (WGS) entry which is preliminary data.</text>
</comment>
<name>A0A316E653_9FLAO</name>
<feature type="domain" description="SusD-like N-terminal" evidence="7">
    <location>
        <begin position="22"/>
        <end position="231"/>
    </location>
</feature>
<dbReference type="OrthoDB" id="5694214at2"/>
<dbReference type="Proteomes" id="UP000651837">
    <property type="component" value="Unassembled WGS sequence"/>
</dbReference>
<keyword evidence="5" id="KW-0998">Cell outer membrane</keyword>
<dbReference type="AlphaFoldDB" id="A0A316E653"/>
<evidence type="ECO:0000313" key="10">
    <source>
        <dbReference type="Proteomes" id="UP000245667"/>
    </source>
</evidence>
<dbReference type="InterPro" id="IPR011990">
    <property type="entry name" value="TPR-like_helical_dom_sf"/>
</dbReference>
<dbReference type="PROSITE" id="PS51257">
    <property type="entry name" value="PROKAR_LIPOPROTEIN"/>
    <property type="match status" value="1"/>
</dbReference>
<keyword evidence="4" id="KW-0472">Membrane</keyword>
<dbReference type="InterPro" id="IPR012944">
    <property type="entry name" value="SusD_RagB_dom"/>
</dbReference>
<evidence type="ECO:0000256" key="2">
    <source>
        <dbReference type="ARBA" id="ARBA00006275"/>
    </source>
</evidence>
<comment type="subcellular location">
    <subcellularLocation>
        <location evidence="1">Cell outer membrane</location>
    </subcellularLocation>
</comment>
<dbReference type="CDD" id="cd08977">
    <property type="entry name" value="SusD"/>
    <property type="match status" value="1"/>
</dbReference>
<feature type="domain" description="RagB/SusD" evidence="6">
    <location>
        <begin position="381"/>
        <end position="526"/>
    </location>
</feature>
<reference evidence="8 11" key="2">
    <citation type="submission" date="2020-07" db="EMBL/GenBank/DDBJ databases">
        <title>The draft genome sequence of Maribacter polysiphoniae KCTC 22021.</title>
        <authorList>
            <person name="Mu L."/>
        </authorList>
    </citation>
    <scope>NUCLEOTIDE SEQUENCE [LARGE SCALE GENOMIC DNA]</scope>
    <source>
        <strain evidence="8 11">KCTC 22021</strain>
    </source>
</reference>
<dbReference type="EMBL" id="JACWLN010000001">
    <property type="protein sequence ID" value="MBD1259437.1"/>
    <property type="molecule type" value="Genomic_DNA"/>
</dbReference>
<evidence type="ECO:0000256" key="3">
    <source>
        <dbReference type="ARBA" id="ARBA00022729"/>
    </source>
</evidence>
<evidence type="ECO:0000259" key="6">
    <source>
        <dbReference type="Pfam" id="PF07980"/>
    </source>
</evidence>
<dbReference type="EMBL" id="QGGQ01000002">
    <property type="protein sequence ID" value="PWK25002.1"/>
    <property type="molecule type" value="Genomic_DNA"/>
</dbReference>
<proteinExistence type="inferred from homology"/>
<organism evidence="9 10">
    <name type="scientific">Maribacter polysiphoniae</name>
    <dbReference type="NCBI Taxonomy" id="429344"/>
    <lineage>
        <taxon>Bacteria</taxon>
        <taxon>Pseudomonadati</taxon>
        <taxon>Bacteroidota</taxon>
        <taxon>Flavobacteriia</taxon>
        <taxon>Flavobacteriales</taxon>
        <taxon>Flavobacteriaceae</taxon>
        <taxon>Maribacter</taxon>
    </lineage>
</organism>
<evidence type="ECO:0000313" key="11">
    <source>
        <dbReference type="Proteomes" id="UP000651837"/>
    </source>
</evidence>
<reference evidence="9 10" key="1">
    <citation type="submission" date="2018-05" db="EMBL/GenBank/DDBJ databases">
        <title>Genomic Encyclopedia of Archaeal and Bacterial Type Strains, Phase II (KMG-II): from individual species to whole genera.</title>
        <authorList>
            <person name="Goeker M."/>
        </authorList>
    </citation>
    <scope>NUCLEOTIDE SEQUENCE [LARGE SCALE GENOMIC DNA]</scope>
    <source>
        <strain evidence="9 10">DSM 23514</strain>
    </source>
</reference>
<keyword evidence="3" id="KW-0732">Signal</keyword>
<dbReference type="InterPro" id="IPR033985">
    <property type="entry name" value="SusD-like_N"/>
</dbReference>
<sequence>MKIKISILVVITVAFLGSSCSDFLDEEPRSELSSSQFFKEADQARSAVNSLYRTGAPSMTDGGVYSGVPTMLGAYMSGFFSNEYAGQELHVSNTQQLTLNGDNIGGYLQDRWGDLYRGISRANNAIKYIPETPGLTDSERNQLMAEAKFFRAYAYYYLVRLFGPVPLTTEPYDSLEDLYLERSSVAEVYAQIEADLSDALYNGELPNVGMVDNGKRISSGTVATLLAEVYLTMSGNPLNVDRYGDAASLAQKIVNGDYGSFSLVQHDMIDGEVDLENSAYNKIRRSDASAQEHIYIKEYDPAISTSGFPRYSYPTGLSQDVLYDIVNGAYQPSSTFMDLYDPVNDLRAQEKQYFHTALEGSDKTFEPTPYMWHDDEAIFETANSGKDQAMLTFADVLLIGAEAIAQSSGVTAEAVDYLAQVRARAYWQSDISTIETSLSGLGVNEFVEEVWKERHRELVFEFQNWNDIVRTRKFPVANTPGEITFVDAVGFVTSQDKQIEQKHMLLPLPGPELQRNPSLGTDNNGY</sequence>
<evidence type="ECO:0000256" key="5">
    <source>
        <dbReference type="ARBA" id="ARBA00023237"/>
    </source>
</evidence>
<dbReference type="Pfam" id="PF07980">
    <property type="entry name" value="SusD_RagB"/>
    <property type="match status" value="1"/>
</dbReference>